<proteinExistence type="predicted"/>
<accession>A0A0E0FGM6</accession>
<dbReference type="Proteomes" id="UP000006591">
    <property type="component" value="Chromosome 1"/>
</dbReference>
<protein>
    <submittedName>
        <fullName evidence="1">Uncharacterized protein</fullName>
    </submittedName>
</protein>
<evidence type="ECO:0000313" key="2">
    <source>
        <dbReference type="Proteomes" id="UP000006591"/>
    </source>
</evidence>
<sequence length="240" mass="26662">MGMSQGRRYIKNAELLKFTLSFVVGKSRPQLSKELIGLQDKDLEFRKNMHPTREMTSNLIVLNVKYYQGSKGSCPRLDTRLNASNLGEDTTESLTKPSTTDNLLFERSRFDKYGSLQNEVVKIQTSHNEKIGALSKICRRHREGSEAVAAVGRRRTGSLPAILAVSAAWHLLALAPASYARDEAHAVVRGGLHRCAPLACEPFPRRPLLRVIPLGMLCELPIPFPTIGRTLRSPTTGLSR</sequence>
<evidence type="ECO:0000313" key="1">
    <source>
        <dbReference type="EnsemblPlants" id="ONIVA01G04480.2"/>
    </source>
</evidence>
<organism evidence="1">
    <name type="scientific">Oryza nivara</name>
    <name type="common">Indian wild rice</name>
    <name type="synonym">Oryza sativa f. spontanea</name>
    <dbReference type="NCBI Taxonomy" id="4536"/>
    <lineage>
        <taxon>Eukaryota</taxon>
        <taxon>Viridiplantae</taxon>
        <taxon>Streptophyta</taxon>
        <taxon>Embryophyta</taxon>
        <taxon>Tracheophyta</taxon>
        <taxon>Spermatophyta</taxon>
        <taxon>Magnoliopsida</taxon>
        <taxon>Liliopsida</taxon>
        <taxon>Poales</taxon>
        <taxon>Poaceae</taxon>
        <taxon>BOP clade</taxon>
        <taxon>Oryzoideae</taxon>
        <taxon>Oryzeae</taxon>
        <taxon>Oryzinae</taxon>
        <taxon>Oryza</taxon>
    </lineage>
</organism>
<reference evidence="1" key="2">
    <citation type="submission" date="2018-04" db="EMBL/GenBank/DDBJ databases">
        <title>OnivRS2 (Oryza nivara Reference Sequence Version 2).</title>
        <authorList>
            <person name="Zhang J."/>
            <person name="Kudrna D."/>
            <person name="Lee S."/>
            <person name="Talag J."/>
            <person name="Rajasekar S."/>
            <person name="Welchert J."/>
            <person name="Hsing Y.-I."/>
            <person name="Wing R.A."/>
        </authorList>
    </citation>
    <scope>NUCLEOTIDE SEQUENCE [LARGE SCALE GENOMIC DNA]</scope>
</reference>
<dbReference type="AlphaFoldDB" id="A0A0E0FGM6"/>
<dbReference type="EnsemblPlants" id="ONIVA01G04480.2">
    <property type="protein sequence ID" value="ONIVA01G04480.2"/>
    <property type="gene ID" value="ONIVA01G04480"/>
</dbReference>
<keyword evidence="2" id="KW-1185">Reference proteome</keyword>
<reference evidence="1" key="1">
    <citation type="submission" date="2015-04" db="UniProtKB">
        <authorList>
            <consortium name="EnsemblPlants"/>
        </authorList>
    </citation>
    <scope>IDENTIFICATION</scope>
    <source>
        <strain evidence="1">SL10</strain>
    </source>
</reference>
<dbReference type="Gramene" id="ONIVA01G04480.2">
    <property type="protein sequence ID" value="ONIVA01G04480.2"/>
    <property type="gene ID" value="ONIVA01G04480"/>
</dbReference>
<dbReference type="HOGENOM" id="CLU_1157981_0_0_1"/>
<name>A0A0E0FGM6_ORYNI</name>